<dbReference type="InterPro" id="IPR029060">
    <property type="entry name" value="PIN-like_dom_sf"/>
</dbReference>
<reference evidence="1" key="1">
    <citation type="submission" date="2020-06" db="EMBL/GenBank/DDBJ databases">
        <title>Unique genomic features of the anaerobic methanotrophic archaea.</title>
        <authorList>
            <person name="Chadwick G.L."/>
            <person name="Skennerton C.T."/>
            <person name="Laso-Perez R."/>
            <person name="Leu A.O."/>
            <person name="Speth D.R."/>
            <person name="Yu H."/>
            <person name="Morgan-Lang C."/>
            <person name="Hatzenpichler R."/>
            <person name="Goudeau D."/>
            <person name="Malmstrom R."/>
            <person name="Brazelton W.J."/>
            <person name="Woyke T."/>
            <person name="Hallam S.J."/>
            <person name="Tyson G.W."/>
            <person name="Wegener G."/>
            <person name="Boetius A."/>
            <person name="Orphan V."/>
        </authorList>
    </citation>
    <scope>NUCLEOTIDE SEQUENCE</scope>
</reference>
<evidence type="ECO:0000313" key="1">
    <source>
        <dbReference type="EMBL" id="QNO52384.1"/>
    </source>
</evidence>
<dbReference type="AlphaFoldDB" id="A0A7G9YWK0"/>
<dbReference type="Gene3D" id="3.40.50.1010">
    <property type="entry name" value="5'-nuclease"/>
    <property type="match status" value="1"/>
</dbReference>
<protein>
    <submittedName>
        <fullName evidence="1">Uncharacterized protein</fullName>
    </submittedName>
</protein>
<name>A0A7G9YWK0_9EURY</name>
<gene>
    <name evidence="1" type="ORF">IAKEDICC_00004</name>
</gene>
<organism evidence="1">
    <name type="scientific">Candidatus Methanophagaceae archaeon ANME-1 ERB6</name>
    <dbReference type="NCBI Taxonomy" id="2759912"/>
    <lineage>
        <taxon>Archaea</taxon>
        <taxon>Methanobacteriati</taxon>
        <taxon>Methanobacteriota</taxon>
        <taxon>Stenosarchaea group</taxon>
        <taxon>Methanomicrobia</taxon>
        <taxon>Candidatus Methanophagales</taxon>
        <taxon>Candidatus Methanophagaceae</taxon>
    </lineage>
</organism>
<proteinExistence type="predicted"/>
<sequence length="150" mass="17664">MKRLRLYLDSTILITFVFGARLEPKRFNDVSTLFHSKNVELVTSLYALIELYNYPIFNFEQEDKEKRLFAKQAILRVLLTEIEIAPMLPRELRSYYSGIFKMDDSSDVPHAISAYVEKCNYVVTYDRHFENIEDKIGCRTPKKVLKEIEG</sequence>
<dbReference type="EMBL" id="MT631509">
    <property type="protein sequence ID" value="QNO52384.1"/>
    <property type="molecule type" value="Genomic_DNA"/>
</dbReference>
<dbReference type="SUPFAM" id="SSF88723">
    <property type="entry name" value="PIN domain-like"/>
    <property type="match status" value="1"/>
</dbReference>
<accession>A0A7G9YWK0</accession>
<dbReference type="CDD" id="cd09854">
    <property type="entry name" value="PIN_VapC-like"/>
    <property type="match status" value="1"/>
</dbReference>